<dbReference type="InterPro" id="IPR024078">
    <property type="entry name" value="LmbE-like_dom_sf"/>
</dbReference>
<accession>A7NJ45</accession>
<dbReference type="Proteomes" id="UP000000263">
    <property type="component" value="Chromosome"/>
</dbReference>
<dbReference type="InterPro" id="IPR003737">
    <property type="entry name" value="GlcNAc_PI_deacetylase-related"/>
</dbReference>
<reference evidence="1 2" key="1">
    <citation type="submission" date="2007-08" db="EMBL/GenBank/DDBJ databases">
        <title>Complete sequence of Roseiflexus castenholzii DSM 13941.</title>
        <authorList>
            <consortium name="US DOE Joint Genome Institute"/>
            <person name="Copeland A."/>
            <person name="Lucas S."/>
            <person name="Lapidus A."/>
            <person name="Barry K."/>
            <person name="Glavina del Rio T."/>
            <person name="Dalin E."/>
            <person name="Tice H."/>
            <person name="Pitluck S."/>
            <person name="Thompson L.S."/>
            <person name="Brettin T."/>
            <person name="Bruce D."/>
            <person name="Detter J.C."/>
            <person name="Han C."/>
            <person name="Tapia R."/>
            <person name="Schmutz J."/>
            <person name="Larimer F."/>
            <person name="Land M."/>
            <person name="Hauser L."/>
            <person name="Kyrpides N."/>
            <person name="Mikhailova N."/>
            <person name="Bryant D.A."/>
            <person name="Hanada S."/>
            <person name="Tsukatani Y."/>
            <person name="Richardson P."/>
        </authorList>
    </citation>
    <scope>NUCLEOTIDE SEQUENCE [LARGE SCALE GENOMIC DNA]</scope>
    <source>
        <strain evidence="2">DSM 13941 / HLO8</strain>
    </source>
</reference>
<dbReference type="Gene3D" id="3.40.50.10320">
    <property type="entry name" value="LmbE-like"/>
    <property type="match status" value="1"/>
</dbReference>
<dbReference type="AlphaFoldDB" id="A7NJ45"/>
<name>A7NJ45_ROSCS</name>
<keyword evidence="2" id="KW-1185">Reference proteome</keyword>
<evidence type="ECO:0000313" key="2">
    <source>
        <dbReference type="Proteomes" id="UP000000263"/>
    </source>
</evidence>
<dbReference type="RefSeq" id="WP_012119940.1">
    <property type="nucleotide sequence ID" value="NC_009767.1"/>
</dbReference>
<dbReference type="eggNOG" id="COG2120">
    <property type="taxonomic scope" value="Bacteria"/>
</dbReference>
<dbReference type="HOGENOM" id="CLU_082131_0_0_0"/>
<evidence type="ECO:0000313" key="1">
    <source>
        <dbReference type="EMBL" id="ABU57511.1"/>
    </source>
</evidence>
<proteinExistence type="predicted"/>
<dbReference type="KEGG" id="rca:Rcas_1416"/>
<dbReference type="EMBL" id="CP000804">
    <property type="protein sequence ID" value="ABU57511.1"/>
    <property type="molecule type" value="Genomic_DNA"/>
</dbReference>
<dbReference type="STRING" id="383372.Rcas_1416"/>
<dbReference type="Pfam" id="PF02585">
    <property type="entry name" value="PIG-L"/>
    <property type="match status" value="1"/>
</dbReference>
<dbReference type="SUPFAM" id="SSF102588">
    <property type="entry name" value="LmbE-like"/>
    <property type="match status" value="1"/>
</dbReference>
<organism evidence="1 2">
    <name type="scientific">Roseiflexus castenholzii (strain DSM 13941 / HLO8)</name>
    <dbReference type="NCBI Taxonomy" id="383372"/>
    <lineage>
        <taxon>Bacteria</taxon>
        <taxon>Bacillati</taxon>
        <taxon>Chloroflexota</taxon>
        <taxon>Chloroflexia</taxon>
        <taxon>Chloroflexales</taxon>
        <taxon>Roseiflexineae</taxon>
        <taxon>Roseiflexaceae</taxon>
        <taxon>Roseiflexus</taxon>
    </lineage>
</organism>
<sequence>MVKRCVFASEMTAHVIGLDVNLARYDRVYLSPHLDDAALSCGGAIAAAPQQALVITLCTAPPPPGVIFNAVAVEFHAEWGLAPDEVLRARLAEDAAAMAILGVDYVYAGWLDAIYRVPEAYHSRATLYRPPVPDDPLLPQVRDLLTMLVERAPQATIYAPLGIGHHVDHLAVFQAALACPPDRIAFYDDINYALIAGAVEQRLAEVATPLAAELILFDPSALRAKIAAIAAYRSQMAALFGGATAMETAITAYHAALAQDRNGYAERIWRNT</sequence>
<protein>
    <submittedName>
        <fullName evidence="1">LmbE family protein</fullName>
    </submittedName>
</protein>
<gene>
    <name evidence="1" type="ordered locus">Rcas_1416</name>
</gene>